<evidence type="ECO:0000256" key="1">
    <source>
        <dbReference type="SAM" id="MobiDB-lite"/>
    </source>
</evidence>
<proteinExistence type="predicted"/>
<keyword evidence="3" id="KW-1185">Reference proteome</keyword>
<dbReference type="OrthoDB" id="2205645at2759"/>
<sequence length="461" mass="53007">MSTNINLEEIEQIIHSIKDDSNQVHWSNFVLSAKSQILNSVPNRNTQEKLRTFWLRTATNITNEFGYTFNRGFDNWFLIERALASASSSTALPPIKTPRPLSPTQRRSSTASTSRSSSCSSLGLPMTEIKRATSLSVYNKMENEQKWRLKSGRYVEDIMADFVNTLQYEHPSMNFILDIDDKNWEDVFSEEERAEIDQTVADPIEYPSLPNDMHQFLQNIPNTTDLNEIYRYLEGQLLDPVTQASLVYLKFCLQHAILLFNSNYFPINDRTERDLCANVWYMIGRAFDRSILTFEIEKSSNASREANSKKRKIAANNQMDRQQNALIPDMSISYIKQEYAIIEAAKSKDDTKQINEGGIKCPELMAKIFDQLLEICPNEQRTIRVHGCLLSGLSCTPLELSRPKGYIKLFKRGNTMQHPESSAVFKTRMCRLLAHFWKLRLAVEAMCALMIKAENEQSEFA</sequence>
<dbReference type="InParanoid" id="S2J414"/>
<dbReference type="AlphaFoldDB" id="S2J414"/>
<gene>
    <name evidence="2" type="ORF">HMPREF1544_08873</name>
</gene>
<accession>S2J414</accession>
<dbReference type="EMBL" id="KE124041">
    <property type="protein sequence ID" value="EPB84354.1"/>
    <property type="molecule type" value="Genomic_DNA"/>
</dbReference>
<feature type="compositionally biased region" description="Low complexity" evidence="1">
    <location>
        <begin position="102"/>
        <end position="121"/>
    </location>
</feature>
<feature type="region of interest" description="Disordered" evidence="1">
    <location>
        <begin position="89"/>
        <end position="122"/>
    </location>
</feature>
<dbReference type="OMA" id="ILLAHIW"/>
<name>S2J414_MUCC1</name>
<evidence type="ECO:0000313" key="3">
    <source>
        <dbReference type="Proteomes" id="UP000014254"/>
    </source>
</evidence>
<reference evidence="3" key="1">
    <citation type="submission" date="2013-05" db="EMBL/GenBank/DDBJ databases">
        <title>The Genome sequence of Mucor circinelloides f. circinelloides 1006PhL.</title>
        <authorList>
            <consortium name="The Broad Institute Genomics Platform"/>
            <person name="Cuomo C."/>
            <person name="Earl A."/>
            <person name="Findley K."/>
            <person name="Lee S.C."/>
            <person name="Walker B."/>
            <person name="Young S."/>
            <person name="Zeng Q."/>
            <person name="Gargeya S."/>
            <person name="Fitzgerald M."/>
            <person name="Haas B."/>
            <person name="Abouelleil A."/>
            <person name="Allen A.W."/>
            <person name="Alvarado L."/>
            <person name="Arachchi H.M."/>
            <person name="Berlin A.M."/>
            <person name="Chapman S.B."/>
            <person name="Gainer-Dewar J."/>
            <person name="Goldberg J."/>
            <person name="Griggs A."/>
            <person name="Gujja S."/>
            <person name="Hansen M."/>
            <person name="Howarth C."/>
            <person name="Imamovic A."/>
            <person name="Ireland A."/>
            <person name="Larimer J."/>
            <person name="McCowan C."/>
            <person name="Murphy C."/>
            <person name="Pearson M."/>
            <person name="Poon T.W."/>
            <person name="Priest M."/>
            <person name="Roberts A."/>
            <person name="Saif S."/>
            <person name="Shea T."/>
            <person name="Sisk P."/>
            <person name="Sykes S."/>
            <person name="Wortman J."/>
            <person name="Nusbaum C."/>
            <person name="Birren B."/>
        </authorList>
    </citation>
    <scope>NUCLEOTIDE SEQUENCE [LARGE SCALE GENOMIC DNA]</scope>
    <source>
        <strain evidence="3">1006PhL</strain>
    </source>
</reference>
<organism evidence="2 3">
    <name type="scientific">Mucor circinelloides f. circinelloides (strain 1006PhL)</name>
    <name type="common">Mucormycosis agent</name>
    <name type="synonym">Calyptromyces circinelloides</name>
    <dbReference type="NCBI Taxonomy" id="1220926"/>
    <lineage>
        <taxon>Eukaryota</taxon>
        <taxon>Fungi</taxon>
        <taxon>Fungi incertae sedis</taxon>
        <taxon>Mucoromycota</taxon>
        <taxon>Mucoromycotina</taxon>
        <taxon>Mucoromycetes</taxon>
        <taxon>Mucorales</taxon>
        <taxon>Mucorineae</taxon>
        <taxon>Mucoraceae</taxon>
        <taxon>Mucor</taxon>
    </lineage>
</organism>
<dbReference type="Proteomes" id="UP000014254">
    <property type="component" value="Unassembled WGS sequence"/>
</dbReference>
<dbReference type="VEuPathDB" id="FungiDB:HMPREF1544_08873"/>
<protein>
    <submittedName>
        <fullName evidence="2">Uncharacterized protein</fullName>
    </submittedName>
</protein>
<evidence type="ECO:0000313" key="2">
    <source>
        <dbReference type="EMBL" id="EPB84354.1"/>
    </source>
</evidence>